<dbReference type="AlphaFoldDB" id="A0A9K3J9Z5"/>
<dbReference type="Gramene" id="mRNA:HanXRQr2_Chr04g0182071">
    <property type="protein sequence ID" value="CDS:HanXRQr2_Chr04g0182071.1"/>
    <property type="gene ID" value="HanXRQr2_Chr04g0182071"/>
</dbReference>
<sequence length="122" mass="14589">MILLHTESKLFPTRSLHMNHLKIRKPDNQMNNVPITDTVIFNQRITSRQFPTPTNQLLVLNNKPFITLNPKLNRLNRIRSQHPHRLNRTRHSQMDHNRFLIKIRTRRQNRVLTTWANSNNTG</sequence>
<dbReference type="EMBL" id="MNCJ02000319">
    <property type="protein sequence ID" value="KAF5811498.1"/>
    <property type="molecule type" value="Genomic_DNA"/>
</dbReference>
<organism evidence="1 2">
    <name type="scientific">Helianthus annuus</name>
    <name type="common">Common sunflower</name>
    <dbReference type="NCBI Taxonomy" id="4232"/>
    <lineage>
        <taxon>Eukaryota</taxon>
        <taxon>Viridiplantae</taxon>
        <taxon>Streptophyta</taxon>
        <taxon>Embryophyta</taxon>
        <taxon>Tracheophyta</taxon>
        <taxon>Spermatophyta</taxon>
        <taxon>Magnoliopsida</taxon>
        <taxon>eudicotyledons</taxon>
        <taxon>Gunneridae</taxon>
        <taxon>Pentapetalae</taxon>
        <taxon>asterids</taxon>
        <taxon>campanulids</taxon>
        <taxon>Asterales</taxon>
        <taxon>Asteraceae</taxon>
        <taxon>Asteroideae</taxon>
        <taxon>Heliantheae alliance</taxon>
        <taxon>Heliantheae</taxon>
        <taxon>Helianthus</taxon>
    </lineage>
</organism>
<evidence type="ECO:0000313" key="1">
    <source>
        <dbReference type="EMBL" id="KAF5811498.1"/>
    </source>
</evidence>
<dbReference type="Proteomes" id="UP000215914">
    <property type="component" value="Unassembled WGS sequence"/>
</dbReference>
<evidence type="ECO:0000313" key="2">
    <source>
        <dbReference type="Proteomes" id="UP000215914"/>
    </source>
</evidence>
<gene>
    <name evidence="1" type="ORF">HanXRQr2_Chr04g0182071</name>
</gene>
<protein>
    <submittedName>
        <fullName evidence="1">Uncharacterized protein</fullName>
    </submittedName>
</protein>
<accession>A0A9K3J9Z5</accession>
<reference evidence="1" key="1">
    <citation type="journal article" date="2017" name="Nature">
        <title>The sunflower genome provides insights into oil metabolism, flowering and Asterid evolution.</title>
        <authorList>
            <person name="Badouin H."/>
            <person name="Gouzy J."/>
            <person name="Grassa C.J."/>
            <person name="Murat F."/>
            <person name="Staton S.E."/>
            <person name="Cottret L."/>
            <person name="Lelandais-Briere C."/>
            <person name="Owens G.L."/>
            <person name="Carrere S."/>
            <person name="Mayjonade B."/>
            <person name="Legrand L."/>
            <person name="Gill N."/>
            <person name="Kane N.C."/>
            <person name="Bowers J.E."/>
            <person name="Hubner S."/>
            <person name="Bellec A."/>
            <person name="Berard A."/>
            <person name="Berges H."/>
            <person name="Blanchet N."/>
            <person name="Boniface M.C."/>
            <person name="Brunel D."/>
            <person name="Catrice O."/>
            <person name="Chaidir N."/>
            <person name="Claudel C."/>
            <person name="Donnadieu C."/>
            <person name="Faraut T."/>
            <person name="Fievet G."/>
            <person name="Helmstetter N."/>
            <person name="King M."/>
            <person name="Knapp S.J."/>
            <person name="Lai Z."/>
            <person name="Le Paslier M.C."/>
            <person name="Lippi Y."/>
            <person name="Lorenzon L."/>
            <person name="Mandel J.R."/>
            <person name="Marage G."/>
            <person name="Marchand G."/>
            <person name="Marquand E."/>
            <person name="Bret-Mestries E."/>
            <person name="Morien E."/>
            <person name="Nambeesan S."/>
            <person name="Nguyen T."/>
            <person name="Pegot-Espagnet P."/>
            <person name="Pouilly N."/>
            <person name="Raftis F."/>
            <person name="Sallet E."/>
            <person name="Schiex T."/>
            <person name="Thomas J."/>
            <person name="Vandecasteele C."/>
            <person name="Vares D."/>
            <person name="Vear F."/>
            <person name="Vautrin S."/>
            <person name="Crespi M."/>
            <person name="Mangin B."/>
            <person name="Burke J.M."/>
            <person name="Salse J."/>
            <person name="Munos S."/>
            <person name="Vincourt P."/>
            <person name="Rieseberg L.H."/>
            <person name="Langlade N.B."/>
        </authorList>
    </citation>
    <scope>NUCLEOTIDE SEQUENCE</scope>
    <source>
        <tissue evidence="1">Leaves</tissue>
    </source>
</reference>
<proteinExistence type="predicted"/>
<name>A0A9K3J9Z5_HELAN</name>
<comment type="caution">
    <text evidence="1">The sequence shown here is derived from an EMBL/GenBank/DDBJ whole genome shotgun (WGS) entry which is preliminary data.</text>
</comment>
<reference evidence="1" key="2">
    <citation type="submission" date="2020-06" db="EMBL/GenBank/DDBJ databases">
        <title>Helianthus annuus Genome sequencing and assembly Release 2.</title>
        <authorList>
            <person name="Gouzy J."/>
            <person name="Langlade N."/>
            <person name="Munos S."/>
        </authorList>
    </citation>
    <scope>NUCLEOTIDE SEQUENCE</scope>
    <source>
        <tissue evidence="1">Leaves</tissue>
    </source>
</reference>
<keyword evidence="2" id="KW-1185">Reference proteome</keyword>